<accession>A0A4V2S0J0</accession>
<evidence type="ECO:0000313" key="1">
    <source>
        <dbReference type="EMBL" id="TCO32870.1"/>
    </source>
</evidence>
<protein>
    <submittedName>
        <fullName evidence="1">Uncharacterized protein</fullName>
    </submittedName>
</protein>
<gene>
    <name evidence="1" type="ORF">EV652_104476</name>
</gene>
<keyword evidence="2" id="KW-1185">Reference proteome</keyword>
<reference evidence="1 2" key="1">
    <citation type="journal article" date="2015" name="Stand. Genomic Sci.">
        <title>Genomic Encyclopedia of Bacterial and Archaeal Type Strains, Phase III: the genomes of soil and plant-associated and newly described type strains.</title>
        <authorList>
            <person name="Whitman W.B."/>
            <person name="Woyke T."/>
            <person name="Klenk H.P."/>
            <person name="Zhou Y."/>
            <person name="Lilburn T.G."/>
            <person name="Beck B.J."/>
            <person name="De Vos P."/>
            <person name="Vandamme P."/>
            <person name="Eisen J.A."/>
            <person name="Garrity G."/>
            <person name="Hugenholtz P."/>
            <person name="Kyrpides N.C."/>
        </authorList>
    </citation>
    <scope>NUCLEOTIDE SEQUENCE [LARGE SCALE GENOMIC DNA]</scope>
    <source>
        <strain evidence="1 2">VKM Ac-2572</strain>
    </source>
</reference>
<organism evidence="1 2">
    <name type="scientific">Kribbella steppae</name>
    <dbReference type="NCBI Taxonomy" id="2512223"/>
    <lineage>
        <taxon>Bacteria</taxon>
        <taxon>Bacillati</taxon>
        <taxon>Actinomycetota</taxon>
        <taxon>Actinomycetes</taxon>
        <taxon>Propionibacteriales</taxon>
        <taxon>Kribbellaceae</taxon>
        <taxon>Kribbella</taxon>
    </lineage>
</organism>
<dbReference type="AlphaFoldDB" id="A0A4V2S0J0"/>
<comment type="caution">
    <text evidence="1">The sequence shown here is derived from an EMBL/GenBank/DDBJ whole genome shotgun (WGS) entry which is preliminary data.</text>
</comment>
<proteinExistence type="predicted"/>
<sequence>MAGRVAEALTGEVLLAALGECLETKPEGAKFTVAQTARL</sequence>
<dbReference type="Proteomes" id="UP000294508">
    <property type="component" value="Unassembled WGS sequence"/>
</dbReference>
<dbReference type="EMBL" id="SLWN01000004">
    <property type="protein sequence ID" value="TCO32870.1"/>
    <property type="molecule type" value="Genomic_DNA"/>
</dbReference>
<name>A0A4V2S0J0_9ACTN</name>
<evidence type="ECO:0000313" key="2">
    <source>
        <dbReference type="Proteomes" id="UP000294508"/>
    </source>
</evidence>